<evidence type="ECO:0000256" key="6">
    <source>
        <dbReference type="ARBA" id="ARBA00022982"/>
    </source>
</evidence>
<keyword evidence="10 11" id="KW-0830">Ubiquinone</keyword>
<keyword evidence="9 11" id="KW-0411">Iron-sulfur</keyword>
<evidence type="ECO:0000256" key="4">
    <source>
        <dbReference type="ARBA" id="ARBA00022723"/>
    </source>
</evidence>
<reference evidence="14 15" key="1">
    <citation type="submission" date="2023-07" db="EMBL/GenBank/DDBJ databases">
        <title>Genomic Encyclopedia of Type Strains, Phase IV (KMG-IV): sequencing the most valuable type-strain genomes for metagenomic binning, comparative biology and taxonomic classification.</title>
        <authorList>
            <person name="Goeker M."/>
        </authorList>
    </citation>
    <scope>NUCLEOTIDE SEQUENCE [LARGE SCALE GENOMIC DNA]</scope>
    <source>
        <strain evidence="14 15">B6-8</strain>
    </source>
</reference>
<dbReference type="InterPro" id="IPR007859">
    <property type="entry name" value="ETF-QO/FixX_C"/>
</dbReference>
<gene>
    <name evidence="14" type="ORF">QO014_004019</name>
</gene>
<evidence type="ECO:0000256" key="8">
    <source>
        <dbReference type="ARBA" id="ARBA00023004"/>
    </source>
</evidence>
<feature type="domain" description="ETF-QO/FixX C-terminal" evidence="12">
    <location>
        <begin position="449"/>
        <end position="549"/>
    </location>
</feature>
<evidence type="ECO:0000256" key="7">
    <source>
        <dbReference type="ARBA" id="ARBA00023002"/>
    </source>
</evidence>
<protein>
    <recommendedName>
        <fullName evidence="11">Electron transfer flavoprotein-ubiquinone oxidoreductase</fullName>
        <shortName evidence="11">ETF-QO</shortName>
        <ecNumber evidence="11">1.5.5.1</ecNumber>
    </recommendedName>
</protein>
<dbReference type="Pfam" id="PF05187">
    <property type="entry name" value="Fer4_ETF_QO"/>
    <property type="match status" value="1"/>
</dbReference>
<keyword evidence="5 11" id="KW-0274">FAD</keyword>
<dbReference type="SUPFAM" id="SSF54862">
    <property type="entry name" value="4Fe-4S ferredoxins"/>
    <property type="match status" value="1"/>
</dbReference>
<keyword evidence="6 11" id="KW-0249">Electron transport</keyword>
<comment type="function">
    <text evidence="11">Accepts electrons from ETF and reduces ubiquinone.</text>
</comment>
<evidence type="ECO:0000256" key="11">
    <source>
        <dbReference type="RuleBase" id="RU366068"/>
    </source>
</evidence>
<dbReference type="PANTHER" id="PTHR10617">
    <property type="entry name" value="ELECTRON TRANSFER FLAVOPROTEIN-UBIQUINONE OXIDOREDUCTASE"/>
    <property type="match status" value="1"/>
</dbReference>
<evidence type="ECO:0000256" key="5">
    <source>
        <dbReference type="ARBA" id="ARBA00022827"/>
    </source>
</evidence>
<dbReference type="SUPFAM" id="SSF51905">
    <property type="entry name" value="FAD/NAD(P)-binding domain"/>
    <property type="match status" value="1"/>
</dbReference>
<dbReference type="InterPro" id="IPR040156">
    <property type="entry name" value="ETF-QO"/>
</dbReference>
<sequence>MAPLAELPEREAMEFDVVIVGAGPAGLAAAIRLKQLDPDVSVVVVEKGSEVGAHILSGAVIDPIALDRLLPEWRQEETPIKTPVTEDHFLFLGPAGSVRLPNFLMPPLMSNHGNFVVSLGNVCRWLAGKAEALGVEIYPGFAAAELLRDDTGAVVGVATGDMGVGRDGEPGPNYQRGMELRGKYTLIGEGARGSLAKELIAAFGLDESREPQKYGLGLKELWQVDPALHKPGLVQHSFGWPLGNGTGGGSFLYHLEDNQVVVGFVVHLNYDNPYLSPFQEFQRFKTHPAIAPLFKGAKRISYGARAITEGGYQSVPKLVFPGGALIGCSAGFVNVPRIKGSHNAMLSGMQAAEHVVAALAEGRSGDELAGYERDWRASDIGRDLKRVRNVKPLWSKLGTLAGIALGGLDMWTNTLGFSLFGTLRHGKPDYAATKPAAACKPIDYPKPDGVLTFDRLSSVFLSNTNHEEDQPIHLRVTDPTLQKTSEHDVYAGPSSRYCPAGVYEWVEEADGPRFVINAQNCVHCKTCDIKDPNQNINWTVPEGAGGPNYPNM</sequence>
<keyword evidence="7 11" id="KW-0560">Oxidoreductase</keyword>
<evidence type="ECO:0000259" key="12">
    <source>
        <dbReference type="Pfam" id="PF05187"/>
    </source>
</evidence>
<organism evidence="14 15">
    <name type="scientific">Kaistia dalseonensis</name>
    <dbReference type="NCBI Taxonomy" id="410840"/>
    <lineage>
        <taxon>Bacteria</taxon>
        <taxon>Pseudomonadati</taxon>
        <taxon>Pseudomonadota</taxon>
        <taxon>Alphaproteobacteria</taxon>
        <taxon>Hyphomicrobiales</taxon>
        <taxon>Kaistiaceae</taxon>
        <taxon>Kaistia</taxon>
    </lineage>
</organism>
<dbReference type="SUPFAM" id="SSF54373">
    <property type="entry name" value="FAD-linked reductases, C-terminal domain"/>
    <property type="match status" value="1"/>
</dbReference>
<comment type="caution">
    <text evidence="14">The sequence shown here is derived from an EMBL/GenBank/DDBJ whole genome shotgun (WGS) entry which is preliminary data.</text>
</comment>
<comment type="cofactor">
    <cofactor evidence="11">
        <name>[4Fe-4S] cluster</name>
        <dbReference type="ChEBI" id="CHEBI:49883"/>
    </cofactor>
    <text evidence="11">Binds 1 [4Fe-4S] cluster.</text>
</comment>
<keyword evidence="15" id="KW-1185">Reference proteome</keyword>
<dbReference type="InterPro" id="IPR036188">
    <property type="entry name" value="FAD/NAD-bd_sf"/>
</dbReference>
<dbReference type="RefSeq" id="WP_266350506.1">
    <property type="nucleotide sequence ID" value="NZ_JAPKNG010000006.1"/>
</dbReference>
<keyword evidence="3 11" id="KW-0285">Flavoprotein</keyword>
<evidence type="ECO:0000256" key="3">
    <source>
        <dbReference type="ARBA" id="ARBA00022630"/>
    </source>
</evidence>
<dbReference type="Gene3D" id="3.30.9.90">
    <property type="match status" value="1"/>
</dbReference>
<evidence type="ECO:0000256" key="10">
    <source>
        <dbReference type="ARBA" id="ARBA00023075"/>
    </source>
</evidence>
<name>A0ABU0HBC6_9HYPH</name>
<comment type="catalytic activity">
    <reaction evidence="11">
        <text>a ubiquinone + reduced [electron-transfer flavoprotein] = a ubiquinol + oxidized [electron-transfer flavoprotein] + H(+)</text>
        <dbReference type="Rhea" id="RHEA:24052"/>
        <dbReference type="Rhea" id="RHEA-COMP:9565"/>
        <dbReference type="Rhea" id="RHEA-COMP:9566"/>
        <dbReference type="Rhea" id="RHEA-COMP:10685"/>
        <dbReference type="Rhea" id="RHEA-COMP:10686"/>
        <dbReference type="ChEBI" id="CHEBI:15378"/>
        <dbReference type="ChEBI" id="CHEBI:16389"/>
        <dbReference type="ChEBI" id="CHEBI:17976"/>
        <dbReference type="ChEBI" id="CHEBI:57692"/>
        <dbReference type="ChEBI" id="CHEBI:58307"/>
        <dbReference type="EC" id="1.5.5.1"/>
    </reaction>
</comment>
<evidence type="ECO:0000313" key="15">
    <source>
        <dbReference type="Proteomes" id="UP001241603"/>
    </source>
</evidence>
<dbReference type="Pfam" id="PF13450">
    <property type="entry name" value="NAD_binding_8"/>
    <property type="match status" value="1"/>
</dbReference>
<dbReference type="Proteomes" id="UP001241603">
    <property type="component" value="Unassembled WGS sequence"/>
</dbReference>
<evidence type="ECO:0000256" key="1">
    <source>
        <dbReference type="ARBA" id="ARBA00001974"/>
    </source>
</evidence>
<evidence type="ECO:0000256" key="2">
    <source>
        <dbReference type="ARBA" id="ARBA00022448"/>
    </source>
</evidence>
<proteinExistence type="predicted"/>
<dbReference type="EC" id="1.5.5.1" evidence="11"/>
<dbReference type="Gene3D" id="3.30.70.20">
    <property type="match status" value="1"/>
</dbReference>
<keyword evidence="4 11" id="KW-0479">Metal-binding</keyword>
<evidence type="ECO:0000256" key="9">
    <source>
        <dbReference type="ARBA" id="ARBA00023014"/>
    </source>
</evidence>
<accession>A0ABU0HBC6</accession>
<comment type="cofactor">
    <cofactor evidence="1 11">
        <name>FAD</name>
        <dbReference type="ChEBI" id="CHEBI:57692"/>
    </cofactor>
</comment>
<dbReference type="GO" id="GO:0004174">
    <property type="term" value="F:electron-transferring-flavoprotein dehydrogenase activity"/>
    <property type="evidence" value="ECO:0007669"/>
    <property type="project" value="UniProtKB-EC"/>
</dbReference>
<dbReference type="PRINTS" id="PR00411">
    <property type="entry name" value="PNDRDTASEI"/>
</dbReference>
<dbReference type="PANTHER" id="PTHR10617:SF107">
    <property type="entry name" value="ELECTRON TRANSFER FLAVOPROTEIN-UBIQUINONE OXIDOREDUCTASE, MITOCHONDRIAL"/>
    <property type="match status" value="1"/>
</dbReference>
<feature type="domain" description="ETF-QO/FixC ubiquinone-binding" evidence="13">
    <location>
        <begin position="214"/>
        <end position="307"/>
    </location>
</feature>
<keyword evidence="2 11" id="KW-0813">Transport</keyword>
<dbReference type="InterPro" id="IPR049398">
    <property type="entry name" value="ETF-QO/FixC_UQ-bd"/>
</dbReference>
<dbReference type="Gene3D" id="3.50.50.60">
    <property type="entry name" value="FAD/NAD(P)-binding domain"/>
    <property type="match status" value="1"/>
</dbReference>
<dbReference type="EMBL" id="JAUSVO010000006">
    <property type="protein sequence ID" value="MDQ0439613.1"/>
    <property type="molecule type" value="Genomic_DNA"/>
</dbReference>
<evidence type="ECO:0000313" key="14">
    <source>
        <dbReference type="EMBL" id="MDQ0439613.1"/>
    </source>
</evidence>
<dbReference type="Pfam" id="PF21162">
    <property type="entry name" value="ETFQO_UQ-bd"/>
    <property type="match status" value="1"/>
</dbReference>
<evidence type="ECO:0000259" key="13">
    <source>
        <dbReference type="Pfam" id="PF21162"/>
    </source>
</evidence>
<keyword evidence="8 11" id="KW-0408">Iron</keyword>